<dbReference type="PANTHER" id="PTHR33571:SF14">
    <property type="entry name" value="PROTEIN ADENYLYLTRANSFERASE MJ0435-RELATED"/>
    <property type="match status" value="1"/>
</dbReference>
<evidence type="ECO:0000256" key="3">
    <source>
        <dbReference type="ARBA" id="ARBA00022679"/>
    </source>
</evidence>
<organism evidence="11 12">
    <name type="scientific">Parabacteroides faecis</name>
    <dbReference type="NCBI Taxonomy" id="1217282"/>
    <lineage>
        <taxon>Bacteria</taxon>
        <taxon>Pseudomonadati</taxon>
        <taxon>Bacteroidota</taxon>
        <taxon>Bacteroidia</taxon>
        <taxon>Bacteroidales</taxon>
        <taxon>Tannerellaceae</taxon>
        <taxon>Parabacteroides</taxon>
    </lineage>
</organism>
<sequence>MKTTAEYLAILKNYKTQHAGNYGITRMGIFGSVARGEQKEGSDVDICYEGKAPSLLTLDKIQSELRNLFGCPVDLIRIREHMNDYLKERISKEAIYV</sequence>
<dbReference type="InterPro" id="IPR043519">
    <property type="entry name" value="NT_sf"/>
</dbReference>
<accession>A0ABR6KHV6</accession>
<dbReference type="EMBL" id="JACHOC010000001">
    <property type="protein sequence ID" value="MBB4620944.1"/>
    <property type="molecule type" value="Genomic_DNA"/>
</dbReference>
<comment type="similarity">
    <text evidence="9">Belongs to the MntA antitoxin family.</text>
</comment>
<evidence type="ECO:0000256" key="6">
    <source>
        <dbReference type="ARBA" id="ARBA00022741"/>
    </source>
</evidence>
<keyword evidence="6" id="KW-0547">Nucleotide-binding</keyword>
<dbReference type="SUPFAM" id="SSF81301">
    <property type="entry name" value="Nucleotidyltransferase"/>
    <property type="match status" value="1"/>
</dbReference>
<keyword evidence="5" id="KW-0479">Metal-binding</keyword>
<keyword evidence="12" id="KW-1185">Reference proteome</keyword>
<evidence type="ECO:0000256" key="1">
    <source>
        <dbReference type="ARBA" id="ARBA00001946"/>
    </source>
</evidence>
<evidence type="ECO:0000256" key="5">
    <source>
        <dbReference type="ARBA" id="ARBA00022723"/>
    </source>
</evidence>
<comment type="caution">
    <text evidence="11">The sequence shown here is derived from an EMBL/GenBank/DDBJ whole genome shotgun (WGS) entry which is preliminary data.</text>
</comment>
<keyword evidence="8" id="KW-0460">Magnesium</keyword>
<feature type="domain" description="Polymerase nucleotidyl transferase" evidence="10">
    <location>
        <begin position="22"/>
        <end position="97"/>
    </location>
</feature>
<dbReference type="Pfam" id="PF01909">
    <property type="entry name" value="NTP_transf_2"/>
    <property type="match status" value="1"/>
</dbReference>
<dbReference type="InterPro" id="IPR052038">
    <property type="entry name" value="Type-VII_TA_antitoxin"/>
</dbReference>
<keyword evidence="4" id="KW-0548">Nucleotidyltransferase</keyword>
<keyword evidence="3" id="KW-0808">Transferase</keyword>
<dbReference type="InterPro" id="IPR002934">
    <property type="entry name" value="Polymerase_NTP_transf_dom"/>
</dbReference>
<dbReference type="CDD" id="cd05403">
    <property type="entry name" value="NT_KNTase_like"/>
    <property type="match status" value="1"/>
</dbReference>
<proteinExistence type="inferred from homology"/>
<dbReference type="PANTHER" id="PTHR33571">
    <property type="entry name" value="SSL8005 PROTEIN"/>
    <property type="match status" value="1"/>
</dbReference>
<protein>
    <recommendedName>
        <fullName evidence="10">Polymerase nucleotidyl transferase domain-containing protein</fullName>
    </recommendedName>
</protein>
<reference evidence="11 12" key="1">
    <citation type="submission" date="2020-08" db="EMBL/GenBank/DDBJ databases">
        <title>Genomic Encyclopedia of Type Strains, Phase IV (KMG-IV): sequencing the most valuable type-strain genomes for metagenomic binning, comparative biology and taxonomic classification.</title>
        <authorList>
            <person name="Goeker M."/>
        </authorList>
    </citation>
    <scope>NUCLEOTIDE SEQUENCE [LARGE SCALE GENOMIC DNA]</scope>
    <source>
        <strain evidence="11 12">DSM 102983</strain>
    </source>
</reference>
<comment type="cofactor">
    <cofactor evidence="1">
        <name>Mg(2+)</name>
        <dbReference type="ChEBI" id="CHEBI:18420"/>
    </cofactor>
</comment>
<name>A0ABR6KHV6_9BACT</name>
<evidence type="ECO:0000256" key="8">
    <source>
        <dbReference type="ARBA" id="ARBA00022842"/>
    </source>
</evidence>
<keyword evidence="7" id="KW-0067">ATP-binding</keyword>
<evidence type="ECO:0000313" key="11">
    <source>
        <dbReference type="EMBL" id="MBB4620944.1"/>
    </source>
</evidence>
<dbReference type="Proteomes" id="UP000533637">
    <property type="component" value="Unassembled WGS sequence"/>
</dbReference>
<evidence type="ECO:0000313" key="12">
    <source>
        <dbReference type="Proteomes" id="UP000533637"/>
    </source>
</evidence>
<dbReference type="Gene3D" id="3.30.460.10">
    <property type="entry name" value="Beta Polymerase, domain 2"/>
    <property type="match status" value="1"/>
</dbReference>
<gene>
    <name evidence="11" type="ORF">GGQ57_000818</name>
</gene>
<evidence type="ECO:0000259" key="10">
    <source>
        <dbReference type="Pfam" id="PF01909"/>
    </source>
</evidence>
<evidence type="ECO:0000256" key="2">
    <source>
        <dbReference type="ARBA" id="ARBA00022649"/>
    </source>
</evidence>
<evidence type="ECO:0000256" key="9">
    <source>
        <dbReference type="ARBA" id="ARBA00038276"/>
    </source>
</evidence>
<evidence type="ECO:0000256" key="7">
    <source>
        <dbReference type="ARBA" id="ARBA00022840"/>
    </source>
</evidence>
<evidence type="ECO:0000256" key="4">
    <source>
        <dbReference type="ARBA" id="ARBA00022695"/>
    </source>
</evidence>
<dbReference type="RefSeq" id="WP_122355661.1">
    <property type="nucleotide sequence ID" value="NZ_BMPB01000022.1"/>
</dbReference>
<keyword evidence="2" id="KW-1277">Toxin-antitoxin system</keyword>